<protein>
    <submittedName>
        <fullName evidence="1">Uncharacterized protein</fullName>
    </submittedName>
</protein>
<dbReference type="RefSeq" id="WP_198113304.1">
    <property type="nucleotide sequence ID" value="NZ_JAEDAK010000022.1"/>
</dbReference>
<evidence type="ECO:0000313" key="1">
    <source>
        <dbReference type="EMBL" id="MBH9579414.1"/>
    </source>
</evidence>
<accession>A0A931J4F1</accession>
<gene>
    <name evidence="1" type="ORF">I7X39_21155</name>
</gene>
<keyword evidence="2" id="KW-1185">Reference proteome</keyword>
<proteinExistence type="predicted"/>
<sequence>MHKPNALRRVLAAEPQTDLLFEDSALPVLPLPRSAEAVSDPAGWQLGFDHALHHVALPAAHLHPASPLFQGFHAALQTHSLPRQREVAAGTRAWLGLRLQAWQEGLPFEDQLLTPHYLRQLRRSHCPVSRAALQDELNHPQQRVWARLRQDLGYAAGHLVQLGRTAAQALAGRSARQLQATAERLATQGGSEAGLDGAAWARLAALVRLVTPHDAAPSPLPVLPPNRLRLLNPQQALQAWVGRQLALEGWAARGTALHDALPGVAARQAAHGLWAALAPHALRLPQLQGMELLWRLEDVWCDERVQRRWVQLLQLLQGVDLEALLLKLPAPAGCHVEHHAEAGATEGWVELH</sequence>
<dbReference type="EMBL" id="JAEDAK010000022">
    <property type="protein sequence ID" value="MBH9579414.1"/>
    <property type="molecule type" value="Genomic_DNA"/>
</dbReference>
<dbReference type="AlphaFoldDB" id="A0A931J4F1"/>
<dbReference type="Proteomes" id="UP000613266">
    <property type="component" value="Unassembled WGS sequence"/>
</dbReference>
<organism evidence="1 2">
    <name type="scientific">Inhella proteolytica</name>
    <dbReference type="NCBI Taxonomy" id="2795029"/>
    <lineage>
        <taxon>Bacteria</taxon>
        <taxon>Pseudomonadati</taxon>
        <taxon>Pseudomonadota</taxon>
        <taxon>Betaproteobacteria</taxon>
        <taxon>Burkholderiales</taxon>
        <taxon>Sphaerotilaceae</taxon>
        <taxon>Inhella</taxon>
    </lineage>
</organism>
<comment type="caution">
    <text evidence="1">The sequence shown here is derived from an EMBL/GenBank/DDBJ whole genome shotgun (WGS) entry which is preliminary data.</text>
</comment>
<reference evidence="1" key="1">
    <citation type="submission" date="2020-12" db="EMBL/GenBank/DDBJ databases">
        <title>The genome sequence of Inhella sp. 1Y17.</title>
        <authorList>
            <person name="Liu Y."/>
        </authorList>
    </citation>
    <scope>NUCLEOTIDE SEQUENCE</scope>
    <source>
        <strain evidence="1">1Y17</strain>
    </source>
</reference>
<evidence type="ECO:0000313" key="2">
    <source>
        <dbReference type="Proteomes" id="UP000613266"/>
    </source>
</evidence>
<name>A0A931J4F1_9BURK</name>